<dbReference type="PANTHER" id="PTHR43666">
    <property type="entry name" value="TLDD PROTEIN"/>
    <property type="match status" value="1"/>
</dbReference>
<dbReference type="GO" id="GO:0008237">
    <property type="term" value="F:metallopeptidase activity"/>
    <property type="evidence" value="ECO:0007669"/>
    <property type="project" value="InterPro"/>
</dbReference>
<dbReference type="EMBL" id="RBZV01000004">
    <property type="protein sequence ID" value="RKP48337.1"/>
    <property type="molecule type" value="Genomic_DNA"/>
</dbReference>
<feature type="domain" description="Metalloprotease TldD/E C-terminal" evidence="1">
    <location>
        <begin position="233"/>
        <end position="454"/>
    </location>
</feature>
<dbReference type="Proteomes" id="UP000280434">
    <property type="component" value="Unassembled WGS sequence"/>
</dbReference>
<dbReference type="Gene3D" id="3.30.2290.10">
    <property type="entry name" value="PmbA/TldD superfamily"/>
    <property type="match status" value="1"/>
</dbReference>
<dbReference type="InterPro" id="IPR036059">
    <property type="entry name" value="TldD/PmbA_sf"/>
</dbReference>
<comment type="caution">
    <text evidence="2">The sequence shown here is derived from an EMBL/GenBank/DDBJ whole genome shotgun (WGS) entry which is preliminary data.</text>
</comment>
<dbReference type="InterPro" id="IPR045569">
    <property type="entry name" value="Metalloprtase-TldD/E_C"/>
</dbReference>
<name>A0A494XBW8_9BURK</name>
<accession>A0A494XBW8</accession>
<evidence type="ECO:0000313" key="2">
    <source>
        <dbReference type="EMBL" id="RKP48337.1"/>
    </source>
</evidence>
<dbReference type="PANTHER" id="PTHR43666:SF1">
    <property type="entry name" value="CONSERVED PROTEIN"/>
    <property type="match status" value="1"/>
</dbReference>
<evidence type="ECO:0000259" key="1">
    <source>
        <dbReference type="Pfam" id="PF19289"/>
    </source>
</evidence>
<keyword evidence="3" id="KW-1185">Reference proteome</keyword>
<evidence type="ECO:0000313" key="3">
    <source>
        <dbReference type="Proteomes" id="UP000280434"/>
    </source>
</evidence>
<reference evidence="2 3" key="1">
    <citation type="submission" date="2018-10" db="EMBL/GenBank/DDBJ databases">
        <title>Paraburkholderia sp. 7MK8-2, isolated from soil.</title>
        <authorList>
            <person name="Gao Z.-H."/>
            <person name="Qiu L.-H."/>
        </authorList>
    </citation>
    <scope>NUCLEOTIDE SEQUENCE [LARGE SCALE GENOMIC DNA]</scope>
    <source>
        <strain evidence="2 3">7MK8-2</strain>
    </source>
</reference>
<dbReference type="Pfam" id="PF19289">
    <property type="entry name" value="PmbA_TldD_3rd"/>
    <property type="match status" value="1"/>
</dbReference>
<gene>
    <name evidence="2" type="ORF">D7S89_13570</name>
</gene>
<sequence length="457" mass="50267">MDSSNRTGEAVPIATSPDWQQHFSWLADAIERMRSGEETMLLSLSAEESEFIRFNEGKVRQIGSVSQGKLTLRLVDGARQAYSTLTLGGDAVADLRDVTEALATLRDSLRDAPDDPHLLFDRSQWTQSTRRAGVLPEPHALVRTVAECARGLDFVGFYAGGTIMRGFASSSGSRGWYEVANFNFSWSLYDRSGRAIKSVYTGDAWSDDTFARKVEQAAQRLPVLGRAPHVLGPGRYRAYLAPAAMQELLGTVGWQGFSARQQAASRSELYKLHVGQVALDPRVTLTEDLSLGITPGFNDDGYLRESVPLVQAGRSVERLTDARSAREYGFKPNGALSEEIVTTLSMAGGDLAADDVLSVLDSGLYVGNLWYVNYSDRMNCRLTGMTRFATFWVEGGKIVAPVDAMRFDDSLYRLLGDELERLDAEPELLLSDSTWGERATGGMRLPGMLARSFELTL</sequence>
<dbReference type="AlphaFoldDB" id="A0A494XBW8"/>
<dbReference type="SUPFAM" id="SSF111283">
    <property type="entry name" value="Putative modulator of DNA gyrase, PmbA/TldD"/>
    <property type="match status" value="1"/>
</dbReference>
<dbReference type="GO" id="GO:0006508">
    <property type="term" value="P:proteolysis"/>
    <property type="evidence" value="ECO:0007669"/>
    <property type="project" value="InterPro"/>
</dbReference>
<protein>
    <submittedName>
        <fullName evidence="2">TldD/PmbA family protein</fullName>
    </submittedName>
</protein>
<dbReference type="OrthoDB" id="9763230at2"/>
<dbReference type="InterPro" id="IPR035068">
    <property type="entry name" value="TldD/PmbA_N"/>
</dbReference>
<organism evidence="2 3">
    <name type="scientific">Trinickia fusca</name>
    <dbReference type="NCBI Taxonomy" id="2419777"/>
    <lineage>
        <taxon>Bacteria</taxon>
        <taxon>Pseudomonadati</taxon>
        <taxon>Pseudomonadota</taxon>
        <taxon>Betaproteobacteria</taxon>
        <taxon>Burkholderiales</taxon>
        <taxon>Burkholderiaceae</taxon>
        <taxon>Trinickia</taxon>
    </lineage>
</organism>
<proteinExistence type="predicted"/>